<evidence type="ECO:0000313" key="3">
    <source>
        <dbReference type="EMBL" id="TCB62259.1"/>
    </source>
</evidence>
<evidence type="ECO:0000256" key="2">
    <source>
        <dbReference type="SAM" id="Phobius"/>
    </source>
</evidence>
<proteinExistence type="predicted"/>
<keyword evidence="2" id="KW-0472">Membrane</keyword>
<evidence type="ECO:0000313" key="4">
    <source>
        <dbReference type="Proteomes" id="UP000291380"/>
    </source>
</evidence>
<feature type="transmembrane region" description="Helical" evidence="2">
    <location>
        <begin position="14"/>
        <end position="34"/>
    </location>
</feature>
<keyword evidence="2" id="KW-0812">Transmembrane</keyword>
<comment type="caution">
    <text evidence="3">The sequence shown here is derived from an EMBL/GenBank/DDBJ whole genome shotgun (WGS) entry which is preliminary data.</text>
</comment>
<evidence type="ECO:0000256" key="1">
    <source>
        <dbReference type="SAM" id="MobiDB-lite"/>
    </source>
</evidence>
<reference evidence="3 4" key="1">
    <citation type="submission" date="2019-02" db="EMBL/GenBank/DDBJ databases">
        <title>High diversity of culturable Acinetobacter species in natural soil and water ecosystems.</title>
        <authorList>
            <person name="Radolfova-Krizova L."/>
            <person name="Nemec A."/>
        </authorList>
    </citation>
    <scope>NUCLEOTIDE SEQUENCE [LARGE SCALE GENOMIC DNA]</scope>
    <source>
        <strain evidence="3 4">ANC 4281</strain>
    </source>
</reference>
<organism evidence="3 4">
    <name type="scientific">Acinetobacter terrae</name>
    <dbReference type="NCBI Taxonomy" id="2731247"/>
    <lineage>
        <taxon>Bacteria</taxon>
        <taxon>Pseudomonadati</taxon>
        <taxon>Pseudomonadota</taxon>
        <taxon>Gammaproteobacteria</taxon>
        <taxon>Moraxellales</taxon>
        <taxon>Moraxellaceae</taxon>
        <taxon>Acinetobacter</taxon>
        <taxon>Acinetobacter Taxon 24</taxon>
    </lineage>
</organism>
<name>A0A4R0EQU1_9GAMM</name>
<protein>
    <submittedName>
        <fullName evidence="3">Uncharacterized protein</fullName>
    </submittedName>
</protein>
<gene>
    <name evidence="3" type="ORF">E0H85_01700</name>
</gene>
<accession>A0A4R0EQU1</accession>
<dbReference type="Proteomes" id="UP000291380">
    <property type="component" value="Unassembled WGS sequence"/>
</dbReference>
<feature type="region of interest" description="Disordered" evidence="1">
    <location>
        <begin position="43"/>
        <end position="71"/>
    </location>
</feature>
<keyword evidence="2" id="KW-1133">Transmembrane helix</keyword>
<sequence>MLTLSFPISTTSLMLKKVFIVLMILLPSAVYIYLASKDAEPAKESSPVAPKQVPVQEQPQKYQTPDHEKML</sequence>
<dbReference type="AlphaFoldDB" id="A0A4R0EQU1"/>
<feature type="compositionally biased region" description="Low complexity" evidence="1">
    <location>
        <begin position="47"/>
        <end position="60"/>
    </location>
</feature>
<dbReference type="EMBL" id="SJOA01000001">
    <property type="protein sequence ID" value="TCB62259.1"/>
    <property type="molecule type" value="Genomic_DNA"/>
</dbReference>